<feature type="domain" description="Polymerase beta nucleotidyltransferase" evidence="11">
    <location>
        <begin position="12"/>
        <end position="99"/>
    </location>
</feature>
<evidence type="ECO:0000256" key="1">
    <source>
        <dbReference type="ARBA" id="ARBA00001946"/>
    </source>
</evidence>
<sequence>MMVVTVEDIQKRIIPIVMKYGINSISLFGSYAKGNANEDSDLDFVMDKGELRGLIQYMSLVEDLEEEFNCHVDLVSKGSSNKNFLNAIKKDEVLLYERER</sequence>
<dbReference type="AlphaFoldDB" id="A0A1I4I109"/>
<dbReference type="PANTHER" id="PTHR33571">
    <property type="entry name" value="SSL8005 PROTEIN"/>
    <property type="match status" value="1"/>
</dbReference>
<evidence type="ECO:0000256" key="7">
    <source>
        <dbReference type="ARBA" id="ARBA00022842"/>
    </source>
</evidence>
<dbReference type="InterPro" id="IPR043519">
    <property type="entry name" value="NT_sf"/>
</dbReference>
<evidence type="ECO:0000313" key="12">
    <source>
        <dbReference type="EMBL" id="SFL47643.1"/>
    </source>
</evidence>
<protein>
    <recommendedName>
        <fullName evidence="8">protein adenylyltransferase</fullName>
        <ecNumber evidence="8">2.7.7.108</ecNumber>
    </recommendedName>
</protein>
<accession>A0A1I4I109</accession>
<comment type="catalytic activity">
    <reaction evidence="10">
        <text>L-tyrosyl-[protein] + ATP = O-(5'-adenylyl)-L-tyrosyl-[protein] + diphosphate</text>
        <dbReference type="Rhea" id="RHEA:54288"/>
        <dbReference type="Rhea" id="RHEA-COMP:10136"/>
        <dbReference type="Rhea" id="RHEA-COMP:13846"/>
        <dbReference type="ChEBI" id="CHEBI:30616"/>
        <dbReference type="ChEBI" id="CHEBI:33019"/>
        <dbReference type="ChEBI" id="CHEBI:46858"/>
        <dbReference type="ChEBI" id="CHEBI:83624"/>
        <dbReference type="EC" id="2.7.7.108"/>
    </reaction>
</comment>
<dbReference type="InterPro" id="IPR041633">
    <property type="entry name" value="Polbeta"/>
</dbReference>
<evidence type="ECO:0000259" key="11">
    <source>
        <dbReference type="Pfam" id="PF18765"/>
    </source>
</evidence>
<evidence type="ECO:0000256" key="2">
    <source>
        <dbReference type="ARBA" id="ARBA00022679"/>
    </source>
</evidence>
<dbReference type="GO" id="GO:0005524">
    <property type="term" value="F:ATP binding"/>
    <property type="evidence" value="ECO:0007669"/>
    <property type="project" value="UniProtKB-KW"/>
</dbReference>
<keyword evidence="2" id="KW-0808">Transferase</keyword>
<dbReference type="InterPro" id="IPR052038">
    <property type="entry name" value="Type-VII_TA_antitoxin"/>
</dbReference>
<evidence type="ECO:0000313" key="13">
    <source>
        <dbReference type="Proteomes" id="UP000183442"/>
    </source>
</evidence>
<dbReference type="Gene3D" id="3.30.460.10">
    <property type="entry name" value="Beta Polymerase, domain 2"/>
    <property type="match status" value="1"/>
</dbReference>
<name>A0A1I4I109_METOL</name>
<comment type="cofactor">
    <cofactor evidence="1">
        <name>Mg(2+)</name>
        <dbReference type="ChEBI" id="CHEBI:18420"/>
    </cofactor>
</comment>
<evidence type="ECO:0000256" key="5">
    <source>
        <dbReference type="ARBA" id="ARBA00022741"/>
    </source>
</evidence>
<dbReference type="CDD" id="cd05403">
    <property type="entry name" value="NT_KNTase_like"/>
    <property type="match status" value="1"/>
</dbReference>
<keyword evidence="6" id="KW-0067">ATP-binding</keyword>
<evidence type="ECO:0000256" key="9">
    <source>
        <dbReference type="ARBA" id="ARBA00047518"/>
    </source>
</evidence>
<dbReference type="SUPFAM" id="SSF81301">
    <property type="entry name" value="Nucleotidyltransferase"/>
    <property type="match status" value="1"/>
</dbReference>
<dbReference type="EMBL" id="FOTL01000013">
    <property type="protein sequence ID" value="SFL47643.1"/>
    <property type="molecule type" value="Genomic_DNA"/>
</dbReference>
<dbReference type="Proteomes" id="UP000183442">
    <property type="component" value="Unassembled WGS sequence"/>
</dbReference>
<organism evidence="12 13">
    <name type="scientific">Methanobrevibacter olleyae</name>
    <dbReference type="NCBI Taxonomy" id="294671"/>
    <lineage>
        <taxon>Archaea</taxon>
        <taxon>Methanobacteriati</taxon>
        <taxon>Methanobacteriota</taxon>
        <taxon>Methanomada group</taxon>
        <taxon>Methanobacteria</taxon>
        <taxon>Methanobacteriales</taxon>
        <taxon>Methanobacteriaceae</taxon>
        <taxon>Methanobrevibacter</taxon>
    </lineage>
</organism>
<gene>
    <name evidence="12" type="ORF">SAMN02910297_00991</name>
</gene>
<keyword evidence="5" id="KW-0547">Nucleotide-binding</keyword>
<keyword evidence="4" id="KW-0479">Metal-binding</keyword>
<evidence type="ECO:0000256" key="6">
    <source>
        <dbReference type="ARBA" id="ARBA00022840"/>
    </source>
</evidence>
<keyword evidence="3" id="KW-0548">Nucleotidyltransferase</keyword>
<proteinExistence type="predicted"/>
<dbReference type="PANTHER" id="PTHR33571:SF14">
    <property type="entry name" value="PROTEIN ADENYLYLTRANSFERASE MJ0435-RELATED"/>
    <property type="match status" value="1"/>
</dbReference>
<reference evidence="13" key="1">
    <citation type="submission" date="2016-10" db="EMBL/GenBank/DDBJ databases">
        <authorList>
            <person name="Varghese N."/>
        </authorList>
    </citation>
    <scope>NUCLEOTIDE SEQUENCE [LARGE SCALE GENOMIC DNA]</scope>
    <source>
        <strain evidence="13">DSM 16632</strain>
    </source>
</reference>
<evidence type="ECO:0000256" key="10">
    <source>
        <dbReference type="ARBA" id="ARBA00048696"/>
    </source>
</evidence>
<evidence type="ECO:0000256" key="3">
    <source>
        <dbReference type="ARBA" id="ARBA00022695"/>
    </source>
</evidence>
<evidence type="ECO:0000256" key="8">
    <source>
        <dbReference type="ARBA" id="ARBA00034531"/>
    </source>
</evidence>
<keyword evidence="7" id="KW-0460">Magnesium</keyword>
<dbReference type="Pfam" id="PF18765">
    <property type="entry name" value="Polbeta"/>
    <property type="match status" value="1"/>
</dbReference>
<dbReference type="GO" id="GO:0070733">
    <property type="term" value="F:AMPylase activity"/>
    <property type="evidence" value="ECO:0007669"/>
    <property type="project" value="UniProtKB-EC"/>
</dbReference>
<evidence type="ECO:0000256" key="4">
    <source>
        <dbReference type="ARBA" id="ARBA00022723"/>
    </source>
</evidence>
<dbReference type="GO" id="GO:0046872">
    <property type="term" value="F:metal ion binding"/>
    <property type="evidence" value="ECO:0007669"/>
    <property type="project" value="UniProtKB-KW"/>
</dbReference>
<comment type="catalytic activity">
    <reaction evidence="9">
        <text>O-(5'-adenylyl)-L-tyrosyl-[protein] + ATP = O-[5'-(adenylyl-(5'-&gt;3')-adenylyl)]-L-tyrosyl-[protein] + diphosphate</text>
        <dbReference type="Rhea" id="RHEA:66528"/>
        <dbReference type="Rhea" id="RHEA-COMP:13846"/>
        <dbReference type="Rhea" id="RHEA-COMP:17046"/>
        <dbReference type="ChEBI" id="CHEBI:30616"/>
        <dbReference type="ChEBI" id="CHEBI:33019"/>
        <dbReference type="ChEBI" id="CHEBI:83624"/>
        <dbReference type="ChEBI" id="CHEBI:167160"/>
    </reaction>
</comment>
<dbReference type="EC" id="2.7.7.108" evidence="8"/>